<dbReference type="InterPro" id="IPR001138">
    <property type="entry name" value="Zn2Cys6_DnaBD"/>
</dbReference>
<evidence type="ECO:0000259" key="9">
    <source>
        <dbReference type="PROSITE" id="PS50048"/>
    </source>
</evidence>
<organism evidence="10 11">
    <name type="scientific">Phlyctema vagabunda</name>
    <dbReference type="NCBI Taxonomy" id="108571"/>
    <lineage>
        <taxon>Eukaryota</taxon>
        <taxon>Fungi</taxon>
        <taxon>Dikarya</taxon>
        <taxon>Ascomycota</taxon>
        <taxon>Pezizomycotina</taxon>
        <taxon>Leotiomycetes</taxon>
        <taxon>Helotiales</taxon>
        <taxon>Dermateaceae</taxon>
        <taxon>Phlyctema</taxon>
    </lineage>
</organism>
<dbReference type="EMBL" id="JBFCZG010000002">
    <property type="protein sequence ID" value="KAL3426421.1"/>
    <property type="molecule type" value="Genomic_DNA"/>
</dbReference>
<accession>A0ABR4PSW2</accession>
<dbReference type="Proteomes" id="UP001629113">
    <property type="component" value="Unassembled WGS sequence"/>
</dbReference>
<dbReference type="PROSITE" id="PS00463">
    <property type="entry name" value="ZN2_CY6_FUNGAL_1"/>
    <property type="match status" value="1"/>
</dbReference>
<dbReference type="InterPro" id="IPR036864">
    <property type="entry name" value="Zn2-C6_fun-type_DNA-bd_sf"/>
</dbReference>
<keyword evidence="4" id="KW-0805">Transcription regulation</keyword>
<dbReference type="CDD" id="cd12148">
    <property type="entry name" value="fungal_TF_MHR"/>
    <property type="match status" value="1"/>
</dbReference>
<dbReference type="InterPro" id="IPR051615">
    <property type="entry name" value="Transcr_Regulatory_Elem"/>
</dbReference>
<evidence type="ECO:0000313" key="11">
    <source>
        <dbReference type="Proteomes" id="UP001629113"/>
    </source>
</evidence>
<proteinExistence type="predicted"/>
<dbReference type="SMART" id="SM00066">
    <property type="entry name" value="GAL4"/>
    <property type="match status" value="1"/>
</dbReference>
<evidence type="ECO:0000256" key="2">
    <source>
        <dbReference type="ARBA" id="ARBA00022723"/>
    </source>
</evidence>
<keyword evidence="3" id="KW-0862">Zinc</keyword>
<dbReference type="CDD" id="cd00067">
    <property type="entry name" value="GAL4"/>
    <property type="match status" value="1"/>
</dbReference>
<evidence type="ECO:0000256" key="1">
    <source>
        <dbReference type="ARBA" id="ARBA00004123"/>
    </source>
</evidence>
<dbReference type="Pfam" id="PF04082">
    <property type="entry name" value="Fungal_trans"/>
    <property type="match status" value="1"/>
</dbReference>
<dbReference type="Gene3D" id="4.10.240.10">
    <property type="entry name" value="Zn(2)-C6 fungal-type DNA-binding domain"/>
    <property type="match status" value="1"/>
</dbReference>
<feature type="region of interest" description="Disordered" evidence="8">
    <location>
        <begin position="86"/>
        <end position="132"/>
    </location>
</feature>
<sequence>MQNRRRNIAKACEECRRKRAKCDGLKPDCSRCINKMVTCTYTLDTDRRKLGSKAQLELLRNRVNVLERALETRGIDIEKIVAQAVDEENSEGESSRIDSHEDSTFAALGTPPPSELNPGAHTTKTAPASKDPVRVALEGSLTVEESLNFDQDGEVRYFGPSSGRLQFEPGESKATDSDLEPHQHASGSSTAKEISTRKNQLIESVLEDTKIPPALQEHLLDMYFTWEQPWCWVVNEKLFRMSLADGGRYCSPLLLNCILAIASRYTDRIEVRTDPSDPNTAGKLFLDNAEVLLHYDLKWPTITTIQSLSIMGTIYVAQGSDAAGWLHQGMANRLAIDMGLNLDVTSLKRDHTMSAEEIDLRREIYWALYCVDKLSAAYTGRVCTFLDFQGVVNLPESNPSFKGREHEWLFNADEDYPLFTVRTSFTSLHRAIISLCQILETILLNLYAPKPVCEKQHRTTFRHSCTLKLKNWYSELPAEVRIDGKSSSIRIPHVFITHMVYHTAIILLHKPFLDESRIGSETLATERTRHAAVLKATAACYDAAKSICATSQRYRELFATFRRSPLTATHCNLMAALIFLRQQDPPRRKKNEAFDACAQVLRELSEPWNPAGRLLENILKLRNTSRLSQQPLPQVSSDENPDLLDTILKDPADSIVHESLEAGSMFQGDWNESMSHGVGDTLDDTDMLSLPWLVGEDLNFPFNSLPSDYNAFEYMGNS</sequence>
<dbReference type="Pfam" id="PF00172">
    <property type="entry name" value="Zn_clus"/>
    <property type="match status" value="1"/>
</dbReference>
<keyword evidence="5" id="KW-0238">DNA-binding</keyword>
<dbReference type="SUPFAM" id="SSF57701">
    <property type="entry name" value="Zn2/Cys6 DNA-binding domain"/>
    <property type="match status" value="1"/>
</dbReference>
<evidence type="ECO:0000256" key="4">
    <source>
        <dbReference type="ARBA" id="ARBA00023015"/>
    </source>
</evidence>
<reference evidence="10 11" key="1">
    <citation type="submission" date="2024-06" db="EMBL/GenBank/DDBJ databases">
        <title>Complete genome of Phlyctema vagabunda strain 19-DSS-EL-015.</title>
        <authorList>
            <person name="Fiorenzani C."/>
        </authorList>
    </citation>
    <scope>NUCLEOTIDE SEQUENCE [LARGE SCALE GENOMIC DNA]</scope>
    <source>
        <strain evidence="10 11">19-DSS-EL-015</strain>
    </source>
</reference>
<keyword evidence="11" id="KW-1185">Reference proteome</keyword>
<evidence type="ECO:0000313" key="10">
    <source>
        <dbReference type="EMBL" id="KAL3426421.1"/>
    </source>
</evidence>
<comment type="subcellular location">
    <subcellularLocation>
        <location evidence="1">Nucleus</location>
    </subcellularLocation>
</comment>
<dbReference type="PANTHER" id="PTHR31313:SF83">
    <property type="entry name" value="ZN(II)2CYS6 TRANSCRIPTION FACTOR (EUROFUNG)"/>
    <property type="match status" value="1"/>
</dbReference>
<evidence type="ECO:0000256" key="8">
    <source>
        <dbReference type="SAM" id="MobiDB-lite"/>
    </source>
</evidence>
<evidence type="ECO:0000256" key="6">
    <source>
        <dbReference type="ARBA" id="ARBA00023163"/>
    </source>
</evidence>
<comment type="caution">
    <text evidence="10">The sequence shown here is derived from an EMBL/GenBank/DDBJ whole genome shotgun (WGS) entry which is preliminary data.</text>
</comment>
<dbReference type="SMART" id="SM00906">
    <property type="entry name" value="Fungal_trans"/>
    <property type="match status" value="1"/>
</dbReference>
<feature type="compositionally biased region" description="Basic and acidic residues" evidence="8">
    <location>
        <begin position="93"/>
        <end position="103"/>
    </location>
</feature>
<dbReference type="PROSITE" id="PS50048">
    <property type="entry name" value="ZN2_CY6_FUNGAL_2"/>
    <property type="match status" value="1"/>
</dbReference>
<keyword evidence="7" id="KW-0539">Nucleus</keyword>
<feature type="compositionally biased region" description="Polar residues" evidence="8">
    <location>
        <begin position="185"/>
        <end position="195"/>
    </location>
</feature>
<evidence type="ECO:0000256" key="7">
    <source>
        <dbReference type="ARBA" id="ARBA00023242"/>
    </source>
</evidence>
<feature type="domain" description="Zn(2)-C6 fungal-type" evidence="9">
    <location>
        <begin position="11"/>
        <end position="41"/>
    </location>
</feature>
<keyword evidence="2" id="KW-0479">Metal-binding</keyword>
<evidence type="ECO:0000256" key="5">
    <source>
        <dbReference type="ARBA" id="ARBA00023125"/>
    </source>
</evidence>
<evidence type="ECO:0000256" key="3">
    <source>
        <dbReference type="ARBA" id="ARBA00022833"/>
    </source>
</evidence>
<name>A0ABR4PSW2_9HELO</name>
<gene>
    <name evidence="10" type="ORF">PVAG01_03212</name>
</gene>
<dbReference type="PANTHER" id="PTHR31313">
    <property type="entry name" value="TY1 ENHANCER ACTIVATOR"/>
    <property type="match status" value="1"/>
</dbReference>
<keyword evidence="6" id="KW-0804">Transcription</keyword>
<feature type="region of interest" description="Disordered" evidence="8">
    <location>
        <begin position="160"/>
        <end position="195"/>
    </location>
</feature>
<dbReference type="InterPro" id="IPR007219">
    <property type="entry name" value="XnlR_reg_dom"/>
</dbReference>
<feature type="compositionally biased region" description="Basic and acidic residues" evidence="8">
    <location>
        <begin position="170"/>
        <end position="183"/>
    </location>
</feature>
<protein>
    <submittedName>
        <fullName evidence="10">C6 transcription factor</fullName>
    </submittedName>
</protein>